<evidence type="ECO:0000256" key="5">
    <source>
        <dbReference type="ARBA" id="ARBA00022723"/>
    </source>
</evidence>
<keyword evidence="5" id="KW-0479">Metal-binding</keyword>
<feature type="domain" description="Peptidase M48" evidence="13">
    <location>
        <begin position="143"/>
        <end position="318"/>
    </location>
</feature>
<evidence type="ECO:0000256" key="12">
    <source>
        <dbReference type="SAM" id="Phobius"/>
    </source>
</evidence>
<dbReference type="Pfam" id="PF01435">
    <property type="entry name" value="Peptidase_M48"/>
    <property type="match status" value="1"/>
</dbReference>
<dbReference type="PANTHER" id="PTHR43221:SF1">
    <property type="entry name" value="PROTEASE HTPX"/>
    <property type="match status" value="1"/>
</dbReference>
<evidence type="ECO:0000256" key="3">
    <source>
        <dbReference type="ARBA" id="ARBA00022670"/>
    </source>
</evidence>
<keyword evidence="2" id="KW-1003">Cell membrane</keyword>
<accession>F5RHZ1</accession>
<evidence type="ECO:0000256" key="10">
    <source>
        <dbReference type="ARBA" id="ARBA00023136"/>
    </source>
</evidence>
<keyword evidence="9 11" id="KW-0482">Metalloprotease</keyword>
<evidence type="ECO:0000256" key="4">
    <source>
        <dbReference type="ARBA" id="ARBA00022692"/>
    </source>
</evidence>
<keyword evidence="15" id="KW-1185">Reference proteome</keyword>
<evidence type="ECO:0000313" key="15">
    <source>
        <dbReference type="Proteomes" id="UP000005019"/>
    </source>
</evidence>
<evidence type="ECO:0000256" key="9">
    <source>
        <dbReference type="ARBA" id="ARBA00023049"/>
    </source>
</evidence>
<dbReference type="AlphaFoldDB" id="F5RHZ1"/>
<dbReference type="PANTHER" id="PTHR43221">
    <property type="entry name" value="PROTEASE HTPX"/>
    <property type="match status" value="1"/>
</dbReference>
<keyword evidence="6 11" id="KW-0378">Hydrolase</keyword>
<evidence type="ECO:0000256" key="8">
    <source>
        <dbReference type="ARBA" id="ARBA00022989"/>
    </source>
</evidence>
<dbReference type="InterPro" id="IPR001915">
    <property type="entry name" value="Peptidase_M48"/>
</dbReference>
<proteinExistence type="inferred from homology"/>
<keyword evidence="3 11" id="KW-0645">Protease</keyword>
<dbReference type="STRING" id="1000565.METUNv1_03941"/>
<evidence type="ECO:0000256" key="11">
    <source>
        <dbReference type="RuleBase" id="RU003983"/>
    </source>
</evidence>
<comment type="similarity">
    <text evidence="11">Belongs to the peptidase M48 family.</text>
</comment>
<reference evidence="14 15" key="1">
    <citation type="journal article" date="2011" name="J. Bacteriol.">
        <title>Genome sequence of Methyloversatilis universalis FAM5T, a methylotrophic representative of the order Rhodocyclales.</title>
        <authorList>
            <person name="Kittichotirat W."/>
            <person name="Good N.M."/>
            <person name="Hall R."/>
            <person name="Bringel F."/>
            <person name="Lajus A."/>
            <person name="Medigue C."/>
            <person name="Smalley N.E."/>
            <person name="Beck D."/>
            <person name="Bumgarner R."/>
            <person name="Vuilleumier S."/>
            <person name="Kalyuzhnaya M.G."/>
        </authorList>
    </citation>
    <scope>NUCLEOTIDE SEQUENCE [LARGE SCALE GENOMIC DNA]</scope>
    <source>
        <strain evidence="15">ATCC BAA-1314 / JCM 13912 / FAM5</strain>
    </source>
</reference>
<evidence type="ECO:0000256" key="2">
    <source>
        <dbReference type="ARBA" id="ARBA00022475"/>
    </source>
</evidence>
<organism evidence="14 15">
    <name type="scientific">Methyloversatilis universalis (strain ATCC BAA-1314 / DSM 25237 / JCM 13912 / CCUG 52030 / FAM5)</name>
    <dbReference type="NCBI Taxonomy" id="1000565"/>
    <lineage>
        <taxon>Bacteria</taxon>
        <taxon>Pseudomonadati</taxon>
        <taxon>Pseudomonadota</taxon>
        <taxon>Betaproteobacteria</taxon>
        <taxon>Nitrosomonadales</taxon>
        <taxon>Sterolibacteriaceae</taxon>
        <taxon>Methyloversatilis</taxon>
    </lineage>
</organism>
<comment type="caution">
    <text evidence="14">The sequence shown here is derived from an EMBL/GenBank/DDBJ whole genome shotgun (WGS) entry which is preliminary data.</text>
</comment>
<keyword evidence="8 12" id="KW-1133">Transmembrane helix</keyword>
<dbReference type="OrthoDB" id="9789270at2"/>
<keyword evidence="4 12" id="KW-0812">Transmembrane</keyword>
<dbReference type="GO" id="GO:0046872">
    <property type="term" value="F:metal ion binding"/>
    <property type="evidence" value="ECO:0007669"/>
    <property type="project" value="UniProtKB-KW"/>
</dbReference>
<evidence type="ECO:0000256" key="1">
    <source>
        <dbReference type="ARBA" id="ARBA00004651"/>
    </source>
</evidence>
<evidence type="ECO:0000259" key="13">
    <source>
        <dbReference type="Pfam" id="PF01435"/>
    </source>
</evidence>
<dbReference type="GO" id="GO:0004222">
    <property type="term" value="F:metalloendopeptidase activity"/>
    <property type="evidence" value="ECO:0007669"/>
    <property type="project" value="InterPro"/>
</dbReference>
<protein>
    <recommendedName>
        <fullName evidence="13">Peptidase M48 domain-containing protein</fullName>
    </recommendedName>
</protein>
<dbReference type="EMBL" id="AFHG01000059">
    <property type="protein sequence ID" value="EGK69973.1"/>
    <property type="molecule type" value="Genomic_DNA"/>
</dbReference>
<dbReference type="CDD" id="cd07328">
    <property type="entry name" value="M48_Ste24p_like"/>
    <property type="match status" value="1"/>
</dbReference>
<comment type="cofactor">
    <cofactor evidence="11">
        <name>Zn(2+)</name>
        <dbReference type="ChEBI" id="CHEBI:29105"/>
    </cofactor>
    <text evidence="11">Binds 1 zinc ion per subunit.</text>
</comment>
<dbReference type="Proteomes" id="UP000005019">
    <property type="component" value="Unassembled WGS sequence"/>
</dbReference>
<evidence type="ECO:0000313" key="14">
    <source>
        <dbReference type="EMBL" id="EGK69973.1"/>
    </source>
</evidence>
<dbReference type="RefSeq" id="WP_008064728.1">
    <property type="nucleotide sequence ID" value="NZ_AFHG01000059.1"/>
</dbReference>
<name>F5RHZ1_METUF</name>
<evidence type="ECO:0000256" key="7">
    <source>
        <dbReference type="ARBA" id="ARBA00022833"/>
    </source>
</evidence>
<dbReference type="GO" id="GO:0005886">
    <property type="term" value="C:plasma membrane"/>
    <property type="evidence" value="ECO:0007669"/>
    <property type="project" value="UniProtKB-SubCell"/>
</dbReference>
<sequence>MSATAPLAAQLRLRLAVRAAAGLGLLAALSVACALMSVRTLAPLDTLSALPHLLAAGLLATVALRTLYWLWVPPSRGAGILLPDARVPGLRRRVDRLCAQLGARRIDHIVVTPDMNAAVLCRPALGLCGPMRTTLLLGIPLAHSLTARQLSAVLAHELAHLSAQLDRAGAWSAHLRTWWLRCVDRIDGDRSMTARLLLWLLAPVVRLDLEQSVALSRLDEFEADAVASRAVGSPALAGALIELAMKDRFLHDDYWVRVMDQAEDRRRPRMRPFREMGLGVQVGFVRREALAGLDHLLRSDGGSLDTHPSLPERLDALRIGRLGGLPVAAEGPSAAEHYFAGLLPTLSLAFDRMWWQASADDWRQRYRQARGHRRLQRRTLL</sequence>
<feature type="transmembrane region" description="Helical" evidence="12">
    <location>
        <begin position="50"/>
        <end position="71"/>
    </location>
</feature>
<dbReference type="Gene3D" id="3.30.2010.10">
    <property type="entry name" value="Metalloproteases ('zincins'), catalytic domain"/>
    <property type="match status" value="1"/>
</dbReference>
<keyword evidence="10 12" id="KW-0472">Membrane</keyword>
<dbReference type="InterPro" id="IPR050083">
    <property type="entry name" value="HtpX_protease"/>
</dbReference>
<gene>
    <name evidence="14" type="ORF">METUNv1_03941</name>
</gene>
<dbReference type="GO" id="GO:0006508">
    <property type="term" value="P:proteolysis"/>
    <property type="evidence" value="ECO:0007669"/>
    <property type="project" value="UniProtKB-KW"/>
</dbReference>
<comment type="subcellular location">
    <subcellularLocation>
        <location evidence="1">Cell membrane</location>
        <topology evidence="1">Multi-pass membrane protein</topology>
    </subcellularLocation>
</comment>
<dbReference type="eggNOG" id="COG0501">
    <property type="taxonomic scope" value="Bacteria"/>
</dbReference>
<evidence type="ECO:0000256" key="6">
    <source>
        <dbReference type="ARBA" id="ARBA00022801"/>
    </source>
</evidence>
<feature type="transmembrane region" description="Helical" evidence="12">
    <location>
        <begin position="15"/>
        <end position="38"/>
    </location>
</feature>
<keyword evidence="7 11" id="KW-0862">Zinc</keyword>